<dbReference type="SUPFAM" id="SSF52833">
    <property type="entry name" value="Thioredoxin-like"/>
    <property type="match status" value="1"/>
</dbReference>
<keyword evidence="6" id="KW-0812">Transmembrane</keyword>
<evidence type="ECO:0000256" key="3">
    <source>
        <dbReference type="ARBA" id="ARBA00022748"/>
    </source>
</evidence>
<dbReference type="PROSITE" id="PS51352">
    <property type="entry name" value="THIOREDOXIN_2"/>
    <property type="match status" value="1"/>
</dbReference>
<reference evidence="9" key="1">
    <citation type="submission" date="2017-09" db="EMBL/GenBank/DDBJ databases">
        <title>Genome sequence of Nannocystis excedens DSM 71.</title>
        <authorList>
            <person name="Blom J."/>
        </authorList>
    </citation>
    <scope>NUCLEOTIDE SEQUENCE [LARGE SCALE GENOMIC DNA]</scope>
    <source>
        <strain evidence="9">type strain: E19</strain>
    </source>
</reference>
<dbReference type="PROSITE" id="PS00194">
    <property type="entry name" value="THIOREDOXIN_1"/>
    <property type="match status" value="1"/>
</dbReference>
<evidence type="ECO:0000256" key="2">
    <source>
        <dbReference type="ARBA" id="ARBA00007758"/>
    </source>
</evidence>
<dbReference type="GO" id="GO:0015036">
    <property type="term" value="F:disulfide oxidoreductase activity"/>
    <property type="evidence" value="ECO:0007669"/>
    <property type="project" value="InterPro"/>
</dbReference>
<evidence type="ECO:0000256" key="4">
    <source>
        <dbReference type="ARBA" id="ARBA00023157"/>
    </source>
</evidence>
<dbReference type="InterPro" id="IPR013740">
    <property type="entry name" value="Redoxin"/>
</dbReference>
<dbReference type="NCBIfam" id="TIGR00385">
    <property type="entry name" value="dsbE"/>
    <property type="match status" value="1"/>
</dbReference>
<keyword evidence="6" id="KW-0472">Membrane</keyword>
<dbReference type="CDD" id="cd03010">
    <property type="entry name" value="TlpA_like_DsbE"/>
    <property type="match status" value="1"/>
</dbReference>
<feature type="domain" description="Thioredoxin" evidence="7">
    <location>
        <begin position="50"/>
        <end position="199"/>
    </location>
</feature>
<evidence type="ECO:0000256" key="5">
    <source>
        <dbReference type="ARBA" id="ARBA00023284"/>
    </source>
</evidence>
<keyword evidence="6" id="KW-1133">Transmembrane helix</keyword>
<evidence type="ECO:0000259" key="7">
    <source>
        <dbReference type="PROSITE" id="PS51352"/>
    </source>
</evidence>
<dbReference type="InterPro" id="IPR050553">
    <property type="entry name" value="Thioredoxin_ResA/DsbE_sf"/>
</dbReference>
<dbReference type="KEGG" id="hdi:HDIA_4134"/>
<evidence type="ECO:0000313" key="8">
    <source>
        <dbReference type="EMBL" id="SON57675.1"/>
    </source>
</evidence>
<dbReference type="Proteomes" id="UP000223606">
    <property type="component" value="Chromosome 1"/>
</dbReference>
<dbReference type="PANTHER" id="PTHR42852:SF6">
    <property type="entry name" value="THIOL:DISULFIDE INTERCHANGE PROTEIN DSBE"/>
    <property type="match status" value="1"/>
</dbReference>
<dbReference type="Gene3D" id="3.40.30.10">
    <property type="entry name" value="Glutaredoxin"/>
    <property type="match status" value="1"/>
</dbReference>
<sequence length="209" mass="22320">MSGPETAGESAKKSGGIKWIAFLPLLIFLGLAGFFLKQLFSGDPSELPSVLIGKEVPKFELPAVAGLASNGQPTPGLSSSELETAKYGDVVLLNVWASWCVPCRDEHPLLMELAKQPGFTLVGINYKDKPQNAADFLNGLGNPFKAVGSDESGRTGIDFGVYGVPETFVIDGTGHIRYKYIGPLSPEGIRDRLLPEIEKARTPEKAGTS</sequence>
<name>A0A2C9DDI1_9HYPH</name>
<protein>
    <submittedName>
        <fullName evidence="8">Cytochrome c biogenesis protein CycY</fullName>
    </submittedName>
</protein>
<dbReference type="InterPro" id="IPR017937">
    <property type="entry name" value="Thioredoxin_CS"/>
</dbReference>
<comment type="subcellular location">
    <subcellularLocation>
        <location evidence="1">Cell envelope</location>
    </subcellularLocation>
</comment>
<keyword evidence="4" id="KW-1015">Disulfide bond</keyword>
<dbReference type="EMBL" id="LT960614">
    <property type="protein sequence ID" value="SON57675.1"/>
    <property type="molecule type" value="Genomic_DNA"/>
</dbReference>
<dbReference type="AlphaFoldDB" id="A0A2C9DDI1"/>
<gene>
    <name evidence="8" type="primary">cycY</name>
    <name evidence="8" type="ORF">HDIA_4134</name>
</gene>
<dbReference type="Pfam" id="PF08534">
    <property type="entry name" value="Redoxin"/>
    <property type="match status" value="1"/>
</dbReference>
<dbReference type="RefSeq" id="WP_099557893.1">
    <property type="nucleotide sequence ID" value="NZ_LT960614.1"/>
</dbReference>
<organism evidence="8 9">
    <name type="scientific">Hartmannibacter diazotrophicus</name>
    <dbReference type="NCBI Taxonomy" id="1482074"/>
    <lineage>
        <taxon>Bacteria</taxon>
        <taxon>Pseudomonadati</taxon>
        <taxon>Pseudomonadota</taxon>
        <taxon>Alphaproteobacteria</taxon>
        <taxon>Hyphomicrobiales</taxon>
        <taxon>Pleomorphomonadaceae</taxon>
        <taxon>Hartmannibacter</taxon>
    </lineage>
</organism>
<keyword evidence="3" id="KW-0201">Cytochrome c-type biogenesis</keyword>
<keyword evidence="9" id="KW-1185">Reference proteome</keyword>
<dbReference type="OrthoDB" id="9799347at2"/>
<evidence type="ECO:0000313" key="9">
    <source>
        <dbReference type="Proteomes" id="UP000223606"/>
    </source>
</evidence>
<proteinExistence type="inferred from homology"/>
<dbReference type="InterPro" id="IPR036249">
    <property type="entry name" value="Thioredoxin-like_sf"/>
</dbReference>
<dbReference type="InterPro" id="IPR004799">
    <property type="entry name" value="Periplasmic_diS_OxRdtase_DsbE"/>
</dbReference>
<dbReference type="GO" id="GO:0030288">
    <property type="term" value="C:outer membrane-bounded periplasmic space"/>
    <property type="evidence" value="ECO:0007669"/>
    <property type="project" value="InterPro"/>
</dbReference>
<dbReference type="PANTHER" id="PTHR42852">
    <property type="entry name" value="THIOL:DISULFIDE INTERCHANGE PROTEIN DSBE"/>
    <property type="match status" value="1"/>
</dbReference>
<comment type="similarity">
    <text evidence="2">Belongs to the thioredoxin family. DsbE subfamily.</text>
</comment>
<accession>A0A2C9DDI1</accession>
<keyword evidence="5" id="KW-0676">Redox-active center</keyword>
<evidence type="ECO:0000256" key="6">
    <source>
        <dbReference type="SAM" id="Phobius"/>
    </source>
</evidence>
<dbReference type="InterPro" id="IPR013766">
    <property type="entry name" value="Thioredoxin_domain"/>
</dbReference>
<evidence type="ECO:0000256" key="1">
    <source>
        <dbReference type="ARBA" id="ARBA00004196"/>
    </source>
</evidence>
<dbReference type="GO" id="GO:0017004">
    <property type="term" value="P:cytochrome complex assembly"/>
    <property type="evidence" value="ECO:0007669"/>
    <property type="project" value="UniProtKB-KW"/>
</dbReference>
<feature type="transmembrane region" description="Helical" evidence="6">
    <location>
        <begin position="16"/>
        <end position="36"/>
    </location>
</feature>